<dbReference type="NCBIfam" id="NF041287">
    <property type="entry name" value="lipo_GerS_rel"/>
    <property type="match status" value="1"/>
</dbReference>
<dbReference type="Proteomes" id="UP000286268">
    <property type="component" value="Chromosome"/>
</dbReference>
<protein>
    <recommendedName>
        <fullName evidence="3">Outer membrane lipoprotein carrier protein LolA</fullName>
    </recommendedName>
</protein>
<name>A0A3R5QY67_9CLOT</name>
<dbReference type="OrthoDB" id="1938773at2"/>
<accession>A0A3R5QY67</accession>
<evidence type="ECO:0000313" key="2">
    <source>
        <dbReference type="Proteomes" id="UP000286268"/>
    </source>
</evidence>
<evidence type="ECO:0008006" key="3">
    <source>
        <dbReference type="Google" id="ProtNLM"/>
    </source>
</evidence>
<dbReference type="PIRSF" id="PIRSF033729">
    <property type="entry name" value="UCP033729"/>
    <property type="match status" value="1"/>
</dbReference>
<dbReference type="KEGG" id="cmah:C1I91_27025"/>
<keyword evidence="2" id="KW-1185">Reference proteome</keyword>
<dbReference type="RefSeq" id="WP_128215698.1">
    <property type="nucleotide sequence ID" value="NZ_CP025746.1"/>
</dbReference>
<gene>
    <name evidence="1" type="ORF">C1I91_27025</name>
</gene>
<sequence length="204" mass="24374">MKRNRLLLILLFLIIAAVSIFAAYQRFFNITPEEILDEIKEIDAYSTDVSYTAISSRGEVKYDSTQWYDKTQGTKVEFKDGRINLYKENKIYIKDINSNRQYEMDKDSDQFYKLAFMDEIRKYIVLDNEIKYYYKDINGIRYLMVEFSMLNGNKNMDKQLLVIDSEKRVPKELIIYDKKGSERGKIVYSNFKKLKNVDKKLFEI</sequence>
<proteinExistence type="predicted"/>
<dbReference type="InterPro" id="IPR014584">
    <property type="entry name" value="UCP033729"/>
</dbReference>
<dbReference type="Gene3D" id="2.50.20.10">
    <property type="entry name" value="Lipoprotein localisation LolA/LolB/LppX"/>
    <property type="match status" value="1"/>
</dbReference>
<dbReference type="AlphaFoldDB" id="A0A3R5QY67"/>
<reference evidence="1 2" key="1">
    <citation type="submission" date="2018-01" db="EMBL/GenBank/DDBJ databases">
        <title>Genome Sequencing and Assembly of Anaerobacter polyendosporus strain CT4.</title>
        <authorList>
            <person name="Tachaapaikoon C."/>
            <person name="Sutheeworapong S."/>
            <person name="Jenjaroenpun P."/>
            <person name="Wongsurawat T."/>
            <person name="Nookeaw I."/>
            <person name="Cheawchanlertfa P."/>
            <person name="Kosugi A."/>
            <person name="Cheevadhanarak S."/>
            <person name="Ratanakhanokchai K."/>
        </authorList>
    </citation>
    <scope>NUCLEOTIDE SEQUENCE [LARGE SCALE GENOMIC DNA]</scope>
    <source>
        <strain evidence="1 2">CT4</strain>
    </source>
</reference>
<organism evidence="1 2">
    <name type="scientific">Clostridium manihotivorum</name>
    <dbReference type="NCBI Taxonomy" id="2320868"/>
    <lineage>
        <taxon>Bacteria</taxon>
        <taxon>Bacillati</taxon>
        <taxon>Bacillota</taxon>
        <taxon>Clostridia</taxon>
        <taxon>Eubacteriales</taxon>
        <taxon>Clostridiaceae</taxon>
        <taxon>Clostridium</taxon>
    </lineage>
</organism>
<evidence type="ECO:0000313" key="1">
    <source>
        <dbReference type="EMBL" id="QAA35004.1"/>
    </source>
</evidence>
<dbReference type="EMBL" id="CP025746">
    <property type="protein sequence ID" value="QAA35004.1"/>
    <property type="molecule type" value="Genomic_DNA"/>
</dbReference>